<dbReference type="AlphaFoldDB" id="A0A1F5P204"/>
<name>A0A1F5P204_9BACT</name>
<gene>
    <name evidence="2" type="ORF">A2846_00800</name>
</gene>
<dbReference type="PROSITE" id="PS00409">
    <property type="entry name" value="PROKAR_NTER_METHYL"/>
    <property type="match status" value="1"/>
</dbReference>
<dbReference type="SUPFAM" id="SSF54523">
    <property type="entry name" value="Pili subunits"/>
    <property type="match status" value="1"/>
</dbReference>
<reference evidence="2 3" key="1">
    <citation type="journal article" date="2016" name="Nat. Commun.">
        <title>Thousands of microbial genomes shed light on interconnected biogeochemical processes in an aquifer system.</title>
        <authorList>
            <person name="Anantharaman K."/>
            <person name="Brown C.T."/>
            <person name="Hug L.A."/>
            <person name="Sharon I."/>
            <person name="Castelle C.J."/>
            <person name="Probst A.J."/>
            <person name="Thomas B.C."/>
            <person name="Singh A."/>
            <person name="Wilkins M.J."/>
            <person name="Karaoz U."/>
            <person name="Brodie E.L."/>
            <person name="Williams K.H."/>
            <person name="Hubbard S.S."/>
            <person name="Banfield J.F."/>
        </authorList>
    </citation>
    <scope>NUCLEOTIDE SEQUENCE [LARGE SCALE GENOMIC DNA]</scope>
</reference>
<accession>A0A1F5P204</accession>
<feature type="transmembrane region" description="Helical" evidence="1">
    <location>
        <begin position="21"/>
        <end position="48"/>
    </location>
</feature>
<evidence type="ECO:0000256" key="1">
    <source>
        <dbReference type="SAM" id="Phobius"/>
    </source>
</evidence>
<protein>
    <recommendedName>
        <fullName evidence="4">Type II secretion system protein GspG C-terminal domain-containing protein</fullName>
    </recommendedName>
</protein>
<dbReference type="Proteomes" id="UP000176339">
    <property type="component" value="Unassembled WGS sequence"/>
</dbReference>
<keyword evidence="1" id="KW-1133">Transmembrane helix</keyword>
<dbReference type="InterPro" id="IPR045584">
    <property type="entry name" value="Pilin-like"/>
</dbReference>
<dbReference type="NCBIfam" id="TIGR02532">
    <property type="entry name" value="IV_pilin_GFxxxE"/>
    <property type="match status" value="1"/>
</dbReference>
<sequence>MKRISLQSSTKELSSYRATSLSRGFTLLELLIVITIISVLSVILIVALNPAETLRKARDTQRMSDMASVKTAIGIYVTTKTTPQLDGISGTVNDLCQATTGTWASGDKIWYSVSSISDTLVDGSTAAPVVTTAADLGNVDGTGWVKVNLGSITGGSPISNLPIDPINDIGFGGSDTATVTYEALVYRYACAADNVTFELNARLESVAFLTDDDRDGKDGGNDANYYEVGTALNIMGSGSDAH</sequence>
<evidence type="ECO:0008006" key="4">
    <source>
        <dbReference type="Google" id="ProtNLM"/>
    </source>
</evidence>
<dbReference type="Pfam" id="PF07963">
    <property type="entry name" value="N_methyl"/>
    <property type="match status" value="1"/>
</dbReference>
<dbReference type="Gene3D" id="3.30.700.10">
    <property type="entry name" value="Glycoprotein, Type 4 Pilin"/>
    <property type="match status" value="1"/>
</dbReference>
<evidence type="ECO:0000313" key="2">
    <source>
        <dbReference type="EMBL" id="OGE83914.1"/>
    </source>
</evidence>
<comment type="caution">
    <text evidence="2">The sequence shown here is derived from an EMBL/GenBank/DDBJ whole genome shotgun (WGS) entry which is preliminary data.</text>
</comment>
<evidence type="ECO:0000313" key="3">
    <source>
        <dbReference type="Proteomes" id="UP000176339"/>
    </source>
</evidence>
<proteinExistence type="predicted"/>
<dbReference type="InterPro" id="IPR012902">
    <property type="entry name" value="N_methyl_site"/>
</dbReference>
<keyword evidence="1" id="KW-0812">Transmembrane</keyword>
<keyword evidence="1" id="KW-0472">Membrane</keyword>
<dbReference type="EMBL" id="MFEN01000033">
    <property type="protein sequence ID" value="OGE83914.1"/>
    <property type="molecule type" value="Genomic_DNA"/>
</dbReference>
<organism evidence="2 3">
    <name type="scientific">Candidatus Doudnabacteria bacterium RIFCSPHIGHO2_01_FULL_49_9</name>
    <dbReference type="NCBI Taxonomy" id="1817827"/>
    <lineage>
        <taxon>Bacteria</taxon>
        <taxon>Candidatus Doudnaibacteriota</taxon>
    </lineage>
</organism>